<organism evidence="1">
    <name type="scientific">marine sediment metagenome</name>
    <dbReference type="NCBI Taxonomy" id="412755"/>
    <lineage>
        <taxon>unclassified sequences</taxon>
        <taxon>metagenomes</taxon>
        <taxon>ecological metagenomes</taxon>
    </lineage>
</organism>
<comment type="caution">
    <text evidence="1">The sequence shown here is derived from an EMBL/GenBank/DDBJ whole genome shotgun (WGS) entry which is preliminary data.</text>
</comment>
<proteinExistence type="predicted"/>
<accession>X1T1Q9</accession>
<reference evidence="1" key="1">
    <citation type="journal article" date="2014" name="Front. Microbiol.">
        <title>High frequency of phylogenetically diverse reductive dehalogenase-homologous genes in deep subseafloor sedimentary metagenomes.</title>
        <authorList>
            <person name="Kawai M."/>
            <person name="Futagami T."/>
            <person name="Toyoda A."/>
            <person name="Takaki Y."/>
            <person name="Nishi S."/>
            <person name="Hori S."/>
            <person name="Arai W."/>
            <person name="Tsubouchi T."/>
            <person name="Morono Y."/>
            <person name="Uchiyama I."/>
            <person name="Ito T."/>
            <person name="Fujiyama A."/>
            <person name="Inagaki F."/>
            <person name="Takami H."/>
        </authorList>
    </citation>
    <scope>NUCLEOTIDE SEQUENCE</scope>
    <source>
        <strain evidence="1">Expedition CK06-06</strain>
    </source>
</reference>
<feature type="non-terminal residue" evidence="1">
    <location>
        <position position="139"/>
    </location>
</feature>
<protein>
    <submittedName>
        <fullName evidence="1">Uncharacterized protein</fullName>
    </submittedName>
</protein>
<dbReference type="AlphaFoldDB" id="X1T1Q9"/>
<name>X1T1Q9_9ZZZZ</name>
<dbReference type="EMBL" id="BARW01006846">
    <property type="protein sequence ID" value="GAI81530.1"/>
    <property type="molecule type" value="Genomic_DNA"/>
</dbReference>
<gene>
    <name evidence="1" type="ORF">S12H4_14365</name>
</gene>
<evidence type="ECO:0000313" key="1">
    <source>
        <dbReference type="EMBL" id="GAI81530.1"/>
    </source>
</evidence>
<sequence>MRVGRSKYTDTEAAAQVAALILIHKAVADAHHGRYADTEARSAMGTIADANPLNHNRYAHPQAPPCRAATASLTGHATAAQITKLDGIPAGAGVPTKEFFIPVTVVKTDVAGVAVGDFATVRLDAASYIHFSFKCPHDF</sequence>